<evidence type="ECO:0000313" key="6">
    <source>
        <dbReference type="Proteomes" id="UP000075840"/>
    </source>
</evidence>
<name>A0A182HJH6_ANOAR</name>
<organism evidence="5 6">
    <name type="scientific">Anopheles arabiensis</name>
    <name type="common">Mosquito</name>
    <dbReference type="NCBI Taxonomy" id="7173"/>
    <lineage>
        <taxon>Eukaryota</taxon>
        <taxon>Metazoa</taxon>
        <taxon>Ecdysozoa</taxon>
        <taxon>Arthropoda</taxon>
        <taxon>Hexapoda</taxon>
        <taxon>Insecta</taxon>
        <taxon>Pterygota</taxon>
        <taxon>Neoptera</taxon>
        <taxon>Endopterygota</taxon>
        <taxon>Diptera</taxon>
        <taxon>Nematocera</taxon>
        <taxon>Culicoidea</taxon>
        <taxon>Culicidae</taxon>
        <taxon>Anophelinae</taxon>
        <taxon>Anopheles</taxon>
    </lineage>
</organism>
<dbReference type="Gene3D" id="3.10.10.10">
    <property type="entry name" value="HIV Type 1 Reverse Transcriptase, subunit A, domain 1"/>
    <property type="match status" value="1"/>
</dbReference>
<dbReference type="InterPro" id="IPR043502">
    <property type="entry name" value="DNA/RNA_pol_sf"/>
</dbReference>
<keyword evidence="2" id="KW-0548">Nucleotidyltransferase</keyword>
<dbReference type="SUPFAM" id="SSF56672">
    <property type="entry name" value="DNA/RNA polymerases"/>
    <property type="match status" value="2"/>
</dbReference>
<evidence type="ECO:0000256" key="2">
    <source>
        <dbReference type="ARBA" id="ARBA00022695"/>
    </source>
</evidence>
<accession>A0A182HJH6</accession>
<dbReference type="InterPro" id="IPR043128">
    <property type="entry name" value="Rev_trsase/Diguanyl_cyclase"/>
</dbReference>
<evidence type="ECO:0000256" key="4">
    <source>
        <dbReference type="ARBA" id="ARBA00022759"/>
    </source>
</evidence>
<dbReference type="InterPro" id="IPR050951">
    <property type="entry name" value="Retrovirus_Pol_polyprotein"/>
</dbReference>
<keyword evidence="4" id="KW-0255">Endonuclease</keyword>
<keyword evidence="6" id="KW-1185">Reference proteome</keyword>
<dbReference type="Gene3D" id="2.40.70.10">
    <property type="entry name" value="Acid Proteases"/>
    <property type="match status" value="1"/>
</dbReference>
<reference evidence="5" key="1">
    <citation type="submission" date="2022-08" db="UniProtKB">
        <authorList>
            <consortium name="EnsemblMetazoa"/>
        </authorList>
    </citation>
    <scope>IDENTIFICATION</scope>
    <source>
        <strain evidence="5">Dongola</strain>
    </source>
</reference>
<dbReference type="GO" id="GO:0004519">
    <property type="term" value="F:endonuclease activity"/>
    <property type="evidence" value="ECO:0007669"/>
    <property type="project" value="UniProtKB-KW"/>
</dbReference>
<dbReference type="VEuPathDB" id="VectorBase:AARA21_008878"/>
<dbReference type="SUPFAM" id="SSF50630">
    <property type="entry name" value="Acid proteases"/>
    <property type="match status" value="1"/>
</dbReference>
<dbReference type="EMBL" id="APCN01002167">
    <property type="status" value="NOT_ANNOTATED_CDS"/>
    <property type="molecule type" value="Genomic_DNA"/>
</dbReference>
<dbReference type="CDD" id="cd05484">
    <property type="entry name" value="retropepsin_like_LTR_2"/>
    <property type="match status" value="1"/>
</dbReference>
<dbReference type="Pfam" id="PF13650">
    <property type="entry name" value="Asp_protease_2"/>
    <property type="match status" value="1"/>
</dbReference>
<dbReference type="PANTHER" id="PTHR37984:SF5">
    <property type="entry name" value="PROTEIN NYNRIN-LIKE"/>
    <property type="match status" value="1"/>
</dbReference>
<keyword evidence="1" id="KW-0808">Transferase</keyword>
<dbReference type="EMBL" id="APCN01002168">
    <property type="status" value="NOT_ANNOTATED_CDS"/>
    <property type="molecule type" value="Genomic_DNA"/>
</dbReference>
<protein>
    <recommendedName>
        <fullName evidence="7">Peptidase A2 domain-containing protein</fullName>
    </recommendedName>
</protein>
<keyword evidence="3" id="KW-0540">Nuclease</keyword>
<dbReference type="GO" id="GO:0016779">
    <property type="term" value="F:nucleotidyltransferase activity"/>
    <property type="evidence" value="ECO:0007669"/>
    <property type="project" value="UniProtKB-KW"/>
</dbReference>
<evidence type="ECO:0000256" key="1">
    <source>
        <dbReference type="ARBA" id="ARBA00022679"/>
    </source>
</evidence>
<proteinExistence type="predicted"/>
<dbReference type="InterPro" id="IPR021109">
    <property type="entry name" value="Peptidase_aspartic_dom_sf"/>
</dbReference>
<dbReference type="Gene3D" id="3.30.70.270">
    <property type="match status" value="1"/>
</dbReference>
<dbReference type="VEuPathDB" id="VectorBase:AARA21_003290"/>
<evidence type="ECO:0000313" key="5">
    <source>
        <dbReference type="EnsemblMetazoa" id="AARA001397-PA"/>
    </source>
</evidence>
<dbReference type="InterPro" id="IPR034128">
    <property type="entry name" value="K02A2.6-like"/>
</dbReference>
<sequence>MNTIFSIIDLSDAYLQLEVDDDSKHLLTINTHRGLFRFNRLAPGVKSAPGAFQRLVDGMIADIPGLVKTEADDIISYAAKVNRACEDSEFHNMKADHFKCLVFICGLKGQTYADIRARLLCRIDAETADAPITLQNLVDDFQKLVNLKADTSIVEQQPNSSTTVNALHEKTEHHHHEQYRQRYQESKTSEQPRRPCWRCGQMHFVRDCQYSTHQCRKCNRVGHKEGYCGCFSKFKPAGEEKTNTKPSTSDQGKLNARGVYIVNHITQHSSKRKFVPATINGVTINLQLDTASDITVISQQTWQKLGSPNIQPVTIQAINASGKPLHLSGEFQCTININGQTQQGRCFVTTAVNLNLLGIEWIELFELWSIPIDTICNQLTTESIDQQMREIQAKHADVFKDTLGHCKKTKVKLYLKSNAKPVFCQKRPVPFNTIPLVDAELTRLQNLGIIETVDFSEWAAPIVA</sequence>
<dbReference type="GO" id="GO:0071897">
    <property type="term" value="P:DNA biosynthetic process"/>
    <property type="evidence" value="ECO:0007669"/>
    <property type="project" value="UniProtKB-ARBA"/>
</dbReference>
<dbReference type="VEuPathDB" id="VectorBase:AARA001397"/>
<dbReference type="Proteomes" id="UP000075840">
    <property type="component" value="Unassembled WGS sequence"/>
</dbReference>
<keyword evidence="4" id="KW-0378">Hydrolase</keyword>
<dbReference type="AlphaFoldDB" id="A0A182HJH6"/>
<dbReference type="PANTHER" id="PTHR37984">
    <property type="entry name" value="PROTEIN CBG26694"/>
    <property type="match status" value="1"/>
</dbReference>
<evidence type="ECO:0000256" key="3">
    <source>
        <dbReference type="ARBA" id="ARBA00022722"/>
    </source>
</evidence>
<dbReference type="EnsemblMetazoa" id="AARA001397-RA">
    <property type="protein sequence ID" value="AARA001397-PA"/>
    <property type="gene ID" value="AARA001397"/>
</dbReference>
<evidence type="ECO:0008006" key="7">
    <source>
        <dbReference type="Google" id="ProtNLM"/>
    </source>
</evidence>